<evidence type="ECO:0008006" key="6">
    <source>
        <dbReference type="Google" id="ProtNLM"/>
    </source>
</evidence>
<gene>
    <name evidence="4" type="ORF">PFNF54_05677</name>
</gene>
<dbReference type="AlphaFoldDB" id="W7K6T7"/>
<evidence type="ECO:0000256" key="2">
    <source>
        <dbReference type="ARBA" id="ARBA00023054"/>
    </source>
</evidence>
<name>W7K6T7_PLAFO</name>
<keyword evidence="2 3" id="KW-0175">Coiled coil</keyword>
<dbReference type="GO" id="GO:0005771">
    <property type="term" value="C:multivesicular body"/>
    <property type="evidence" value="ECO:0007669"/>
    <property type="project" value="TreeGrafter"/>
</dbReference>
<dbReference type="InterPro" id="IPR005024">
    <property type="entry name" value="Snf7_fam"/>
</dbReference>
<dbReference type="Proteomes" id="UP000030673">
    <property type="component" value="Unassembled WGS sequence"/>
</dbReference>
<dbReference type="Pfam" id="PF03357">
    <property type="entry name" value="Snf7"/>
    <property type="match status" value="1"/>
</dbReference>
<comment type="similarity">
    <text evidence="1">Belongs to the SNF7 family.</text>
</comment>
<keyword evidence="5" id="KW-1185">Reference proteome</keyword>
<dbReference type="GO" id="GO:0006900">
    <property type="term" value="P:vesicle budding from membrane"/>
    <property type="evidence" value="ECO:0007669"/>
    <property type="project" value="TreeGrafter"/>
</dbReference>
<evidence type="ECO:0000313" key="4">
    <source>
        <dbReference type="EMBL" id="EWC85482.1"/>
    </source>
</evidence>
<accession>W7K6T7</accession>
<evidence type="ECO:0000313" key="5">
    <source>
        <dbReference type="Proteomes" id="UP000030673"/>
    </source>
</evidence>
<dbReference type="PANTHER" id="PTHR22761">
    <property type="entry name" value="CHARGED MULTIVESICULAR BODY PROTEIN"/>
    <property type="match status" value="1"/>
</dbReference>
<evidence type="ECO:0000256" key="3">
    <source>
        <dbReference type="SAM" id="Coils"/>
    </source>
</evidence>
<organism evidence="4 5">
    <name type="scientific">Plasmodium falciparum (isolate NF54)</name>
    <dbReference type="NCBI Taxonomy" id="5843"/>
    <lineage>
        <taxon>Eukaryota</taxon>
        <taxon>Sar</taxon>
        <taxon>Alveolata</taxon>
        <taxon>Apicomplexa</taxon>
        <taxon>Aconoidasida</taxon>
        <taxon>Haemosporida</taxon>
        <taxon>Plasmodiidae</taxon>
        <taxon>Plasmodium</taxon>
        <taxon>Plasmodium (Laverania)</taxon>
    </lineage>
</organism>
<reference evidence="4 5" key="1">
    <citation type="submission" date="2013-02" db="EMBL/GenBank/DDBJ databases">
        <title>The Genome Sequence of Plasmodium falciparum NF54.</title>
        <authorList>
            <consortium name="The Broad Institute Genome Sequencing Platform"/>
            <consortium name="The Broad Institute Genome Sequencing Center for Infectious Disease"/>
            <person name="Neafsey D."/>
            <person name="Cheeseman I."/>
            <person name="Volkman S."/>
            <person name="Adams J."/>
            <person name="Walker B."/>
            <person name="Young S.K."/>
            <person name="Zeng Q."/>
            <person name="Gargeya S."/>
            <person name="Fitzgerald M."/>
            <person name="Haas B."/>
            <person name="Abouelleil A."/>
            <person name="Alvarado L."/>
            <person name="Arachchi H.M."/>
            <person name="Berlin A.M."/>
            <person name="Chapman S.B."/>
            <person name="Dewar J."/>
            <person name="Goldberg J."/>
            <person name="Griggs A."/>
            <person name="Gujja S."/>
            <person name="Hansen M."/>
            <person name="Howarth C."/>
            <person name="Imamovic A."/>
            <person name="Larimer J."/>
            <person name="McCowan C."/>
            <person name="Murphy C."/>
            <person name="Neiman D."/>
            <person name="Pearson M."/>
            <person name="Priest M."/>
            <person name="Roberts A."/>
            <person name="Saif S."/>
            <person name="Shea T."/>
            <person name="Sisk P."/>
            <person name="Sykes S."/>
            <person name="Wortman J."/>
            <person name="Nusbaum C."/>
            <person name="Birren B."/>
        </authorList>
    </citation>
    <scope>NUCLEOTIDE SEQUENCE [LARGE SCALE GENOMIC DNA]</scope>
    <source>
        <strain evidence="4 5">NF54</strain>
    </source>
</reference>
<dbReference type="OMA" id="GVKQMQK"/>
<feature type="coiled-coil region" evidence="3">
    <location>
        <begin position="32"/>
        <end position="94"/>
    </location>
</feature>
<protein>
    <recommendedName>
        <fullName evidence="6">Vacuolar-sorting protein SNF7</fullName>
    </recommendedName>
</protein>
<sequence length="245" mass="28717">MHIFSFMCSFSYCNIFMKFFKGKKDKTLDEAYDTLEKSVKGIDENIEKYNKELNVIKQKIEEEKKKNPINQHIINSLRNKAANIIQKKKVYENNKESTMGIQFNIDQIKYANDNVQLSIDTYKALKNTSKVLKKNIKKVNINKIEKLQDDLFDYIEDTKEIGNILSSSYDIPLNLDEQEIDAELALIEDSILDENVEQDNIASYIEDDKKEEDKNLLQQIPVEEKNFDAIQQKTKKETYFAQKES</sequence>
<proteinExistence type="inferred from homology"/>
<dbReference type="PANTHER" id="PTHR22761:SF12">
    <property type="entry name" value="CHARGED MULTIVESICULAR BODY PROTEIN 5"/>
    <property type="match status" value="1"/>
</dbReference>
<evidence type="ECO:0000256" key="1">
    <source>
        <dbReference type="ARBA" id="ARBA00006190"/>
    </source>
</evidence>
<dbReference type="EMBL" id="KE123886">
    <property type="protein sequence ID" value="EWC85482.1"/>
    <property type="molecule type" value="Genomic_DNA"/>
</dbReference>
<dbReference type="GO" id="GO:0032511">
    <property type="term" value="P:late endosome to vacuole transport via multivesicular body sorting pathway"/>
    <property type="evidence" value="ECO:0007669"/>
    <property type="project" value="TreeGrafter"/>
</dbReference>
<dbReference type="Gene3D" id="6.10.250.1710">
    <property type="match status" value="1"/>
</dbReference>